<evidence type="ECO:0000256" key="1">
    <source>
        <dbReference type="SAM" id="MobiDB-lite"/>
    </source>
</evidence>
<feature type="compositionally biased region" description="Polar residues" evidence="1">
    <location>
        <begin position="110"/>
        <end position="126"/>
    </location>
</feature>
<dbReference type="Proteomes" id="UP000290240">
    <property type="component" value="Segment"/>
</dbReference>
<proteinExistence type="predicted"/>
<evidence type="ECO:0008006" key="4">
    <source>
        <dbReference type="Google" id="ProtNLM"/>
    </source>
</evidence>
<reference evidence="2 3" key="1">
    <citation type="submission" date="2019-01" db="EMBL/GenBank/DDBJ databases">
        <authorList>
            <person name="Teutsch A."/>
            <person name="Aseo R.J."/>
            <person name="Bailey B.D."/>
            <person name="Haggerty K.J."/>
            <person name="Martinez Fernandez C."/>
            <person name="Phetsavong A.T."/>
            <person name="Layton S.R."/>
            <person name="Nayek S."/>
            <person name="Hughes L.E."/>
            <person name="Garlena R.A."/>
            <person name="Russell D.A."/>
            <person name="Pope W.H."/>
            <person name="Jacobs-Sera D."/>
            <person name="Hatfull G.F."/>
        </authorList>
    </citation>
    <scope>NUCLEOTIDE SEQUENCE [LARGE SCALE GENOMIC DNA]</scope>
</reference>
<organism evidence="2 3">
    <name type="scientific">Streptomyces phage Teutsch</name>
    <dbReference type="NCBI Taxonomy" id="2510588"/>
    <lineage>
        <taxon>Viruses</taxon>
        <taxon>Duplodnaviria</taxon>
        <taxon>Heunggongvirae</taxon>
        <taxon>Uroviricota</taxon>
        <taxon>Caudoviricetes</taxon>
        <taxon>Stanwilliamsviridae</taxon>
        <taxon>Boydwoodruffvirinae</taxon>
        <taxon>Samistivirus</taxon>
        <taxon>Samistivirus peebs</taxon>
    </lineage>
</organism>
<dbReference type="PROSITE" id="PS51257">
    <property type="entry name" value="PROKAR_LIPOPROTEIN"/>
    <property type="match status" value="1"/>
</dbReference>
<dbReference type="EMBL" id="MK460248">
    <property type="protein sequence ID" value="QAX95893.1"/>
    <property type="molecule type" value="Genomic_DNA"/>
</dbReference>
<feature type="region of interest" description="Disordered" evidence="1">
    <location>
        <begin position="61"/>
        <end position="161"/>
    </location>
</feature>
<accession>A0A411B6C4</accession>
<sequence>MNKRVATTAVSAAVAAGMVFGLSACGSEASDGFKKNCKAAGGHIERENDFESLGMAPMAFTVPNPPAPKPAAPAVKAPAAPSVPKAPKPAAPKVEIPKTPKLPKNDAPKSNKTRTPSVTATPNSNGLAFGTSKSKKRKSKKADDNDFLCVKDGNVLFEEDE</sequence>
<protein>
    <recommendedName>
        <fullName evidence="4">Lipoprotein</fullName>
    </recommendedName>
</protein>
<gene>
    <name evidence="2" type="primary">198</name>
    <name evidence="2" type="ORF">SEA_TEUTSCH_198</name>
</gene>
<feature type="compositionally biased region" description="Low complexity" evidence="1">
    <location>
        <begin position="72"/>
        <end position="83"/>
    </location>
</feature>
<evidence type="ECO:0000313" key="3">
    <source>
        <dbReference type="Proteomes" id="UP000290240"/>
    </source>
</evidence>
<name>A0A411B6C4_9CAUD</name>
<evidence type="ECO:0000313" key="2">
    <source>
        <dbReference type="EMBL" id="QAX95893.1"/>
    </source>
</evidence>
<feature type="compositionally biased region" description="Basic and acidic residues" evidence="1">
    <location>
        <begin position="95"/>
        <end position="109"/>
    </location>
</feature>